<name>A0ABR6D979_9HYPH</name>
<reference evidence="2 3" key="1">
    <citation type="submission" date="2020-08" db="EMBL/GenBank/DDBJ databases">
        <title>Genomic Encyclopedia of Type Strains, Phase IV (KMG-IV): sequencing the most valuable type-strain genomes for metagenomic binning, comparative biology and taxonomic classification.</title>
        <authorList>
            <person name="Goeker M."/>
        </authorList>
    </citation>
    <scope>NUCLEOTIDE SEQUENCE [LARGE SCALE GENOMIC DNA]</scope>
    <source>
        <strain evidence="2 3">DSM 5686</strain>
    </source>
</reference>
<feature type="region of interest" description="Disordered" evidence="1">
    <location>
        <begin position="46"/>
        <end position="65"/>
    </location>
</feature>
<accession>A0ABR6D979</accession>
<proteinExistence type="predicted"/>
<feature type="compositionally biased region" description="Basic and acidic residues" evidence="1">
    <location>
        <begin position="137"/>
        <end position="147"/>
    </location>
</feature>
<feature type="region of interest" description="Disordered" evidence="1">
    <location>
        <begin position="97"/>
        <end position="224"/>
    </location>
</feature>
<organism evidence="2 3">
    <name type="scientific">Methylobacterium fujisawaense</name>
    <dbReference type="NCBI Taxonomy" id="107400"/>
    <lineage>
        <taxon>Bacteria</taxon>
        <taxon>Pseudomonadati</taxon>
        <taxon>Pseudomonadota</taxon>
        <taxon>Alphaproteobacteria</taxon>
        <taxon>Hyphomicrobiales</taxon>
        <taxon>Methylobacteriaceae</taxon>
        <taxon>Methylobacterium</taxon>
    </lineage>
</organism>
<dbReference type="EMBL" id="JACJIM010000003">
    <property type="protein sequence ID" value="MBA9062640.1"/>
    <property type="molecule type" value="Genomic_DNA"/>
</dbReference>
<feature type="region of interest" description="Disordered" evidence="1">
    <location>
        <begin position="1"/>
        <end position="25"/>
    </location>
</feature>
<dbReference type="Proteomes" id="UP000565455">
    <property type="component" value="Unassembled WGS sequence"/>
</dbReference>
<comment type="caution">
    <text evidence="2">The sequence shown here is derived from an EMBL/GenBank/DDBJ whole genome shotgun (WGS) entry which is preliminary data.</text>
</comment>
<evidence type="ECO:0000256" key="1">
    <source>
        <dbReference type="SAM" id="MobiDB-lite"/>
    </source>
</evidence>
<feature type="compositionally biased region" description="Polar residues" evidence="1">
    <location>
        <begin position="50"/>
        <end position="60"/>
    </location>
</feature>
<sequence length="224" mass="23972">MRGTARPDDGPLSPGIPQRTSPATMIWGWKGDPAIRLLRLPALMRETDLSPETETASRASLSGDPAIRRVASPQWHLGDRLNRAQAPIFVAPCVPARRRRRDGPPEPSPLSTSEACRSLDRTGAPPADASGPGRGYRPRDAHSAEGRRARRSGSPARPGSWPQPRRSGADSTRRGTVATAYRARPRRRSAGRAAGRRPEVPDALTNPAVPWLPAQASGASTIGS</sequence>
<evidence type="ECO:0000313" key="3">
    <source>
        <dbReference type="Proteomes" id="UP000565455"/>
    </source>
</evidence>
<evidence type="ECO:0000313" key="2">
    <source>
        <dbReference type="EMBL" id="MBA9062640.1"/>
    </source>
</evidence>
<protein>
    <submittedName>
        <fullName evidence="2">Uncharacterized protein</fullName>
    </submittedName>
</protein>
<keyword evidence="3" id="KW-1185">Reference proteome</keyword>
<gene>
    <name evidence="2" type="ORF">GGQ91_002028</name>
</gene>